<sequence length="467" mass="51343">MREMIVSRFGFDSKNAELLTDEPESTYKPTRANIMAALKKMVDAAKEGDALLFHFSGHGILRRIDPQQPSNESEAIVPCDLNPIFDVDLGQLIQQLPSGSSFTIVSDSCHSGGLIEKNKEQIGPHTTPRGAPPVDYKTRGISIETLCQCLLTEANVMSETQSFLDTTTCGMTVRTDTEDNMTGIGSLLTIIFGNNVSLKFLPHYEPDFLNLRSLTEDERILLSGCQGDECSFDMPASDKTEGKVFGAFTYIVLKVIKESNGALTNRQLVMKARNEIIKLGIGKQHPCLYCSDENADAAFLGHQPNTITGATQFGLHGCISDVKTIKDAIMNFGFKESDINVLTDAPGSSVLPTGADIRDALNRMACNAKVGDVLIFYFSGHGTRIPIFQPGQPFKHDEATVACDLNLVKDVDFRRLVNRLPEGASFTILSDSCHSGGLMEKEKNNLNRVQKRKIKRLFAFSLHLLLK</sequence>
<dbReference type="GO" id="GO:0005737">
    <property type="term" value="C:cytoplasm"/>
    <property type="evidence" value="ECO:0007669"/>
    <property type="project" value="TreeGrafter"/>
</dbReference>
<dbReference type="PANTHER" id="PTHR48104">
    <property type="entry name" value="METACASPASE-4"/>
    <property type="match status" value="1"/>
</dbReference>
<evidence type="ECO:0000313" key="4">
    <source>
        <dbReference type="Proteomes" id="UP000828251"/>
    </source>
</evidence>
<accession>A0A9D3ZPE1</accession>
<comment type="similarity">
    <text evidence="1">Belongs to the peptidase C14B family.</text>
</comment>
<dbReference type="Proteomes" id="UP000828251">
    <property type="component" value="Unassembled WGS sequence"/>
</dbReference>
<comment type="caution">
    <text evidence="3">The sequence shown here is derived from an EMBL/GenBank/DDBJ whole genome shotgun (WGS) entry which is preliminary data.</text>
</comment>
<dbReference type="Gene3D" id="3.40.50.12660">
    <property type="match status" value="1"/>
</dbReference>
<feature type="domain" description="Peptidase C14 caspase" evidence="2">
    <location>
        <begin position="314"/>
        <end position="447"/>
    </location>
</feature>
<evidence type="ECO:0000313" key="3">
    <source>
        <dbReference type="EMBL" id="KAH1055297.1"/>
    </source>
</evidence>
<reference evidence="3 4" key="1">
    <citation type="journal article" date="2021" name="Plant Biotechnol. J.">
        <title>Multi-omics assisted identification of the key and species-specific regulatory components of drought-tolerant mechanisms in Gossypium stocksii.</title>
        <authorList>
            <person name="Yu D."/>
            <person name="Ke L."/>
            <person name="Zhang D."/>
            <person name="Wu Y."/>
            <person name="Sun Y."/>
            <person name="Mei J."/>
            <person name="Sun J."/>
            <person name="Sun Y."/>
        </authorList>
    </citation>
    <scope>NUCLEOTIDE SEQUENCE [LARGE SCALE GENOMIC DNA]</scope>
    <source>
        <strain evidence="4">cv. E1</strain>
        <tissue evidence="3">Leaf</tissue>
    </source>
</reference>
<keyword evidence="4" id="KW-1185">Reference proteome</keyword>
<dbReference type="AlphaFoldDB" id="A0A9D3ZPE1"/>
<gene>
    <name evidence="3" type="ORF">J1N35_033362</name>
</gene>
<dbReference type="InterPro" id="IPR050452">
    <property type="entry name" value="Metacaspase"/>
</dbReference>
<dbReference type="EMBL" id="JAIQCV010000010">
    <property type="protein sequence ID" value="KAH1055297.1"/>
    <property type="molecule type" value="Genomic_DNA"/>
</dbReference>
<dbReference type="PANTHER" id="PTHR48104:SF7">
    <property type="entry name" value="METACASPASE-9"/>
    <property type="match status" value="1"/>
</dbReference>
<dbReference type="GO" id="GO:0004197">
    <property type="term" value="F:cysteine-type endopeptidase activity"/>
    <property type="evidence" value="ECO:0007669"/>
    <property type="project" value="InterPro"/>
</dbReference>
<organism evidence="3 4">
    <name type="scientific">Gossypium stocksii</name>
    <dbReference type="NCBI Taxonomy" id="47602"/>
    <lineage>
        <taxon>Eukaryota</taxon>
        <taxon>Viridiplantae</taxon>
        <taxon>Streptophyta</taxon>
        <taxon>Embryophyta</taxon>
        <taxon>Tracheophyta</taxon>
        <taxon>Spermatophyta</taxon>
        <taxon>Magnoliopsida</taxon>
        <taxon>eudicotyledons</taxon>
        <taxon>Gunneridae</taxon>
        <taxon>Pentapetalae</taxon>
        <taxon>rosids</taxon>
        <taxon>malvids</taxon>
        <taxon>Malvales</taxon>
        <taxon>Malvaceae</taxon>
        <taxon>Malvoideae</taxon>
        <taxon>Gossypium</taxon>
    </lineage>
</organism>
<dbReference type="InterPro" id="IPR011600">
    <property type="entry name" value="Pept_C14_caspase"/>
</dbReference>
<feature type="non-terminal residue" evidence="3">
    <location>
        <position position="467"/>
    </location>
</feature>
<dbReference type="Pfam" id="PF00656">
    <property type="entry name" value="Peptidase_C14"/>
    <property type="match status" value="2"/>
</dbReference>
<evidence type="ECO:0000256" key="1">
    <source>
        <dbReference type="ARBA" id="ARBA00009005"/>
    </source>
</evidence>
<dbReference type="OrthoDB" id="3223806at2759"/>
<name>A0A9D3ZPE1_9ROSI</name>
<proteinExistence type="inferred from homology"/>
<dbReference type="Gene3D" id="3.40.50.1460">
    <property type="match status" value="1"/>
</dbReference>
<evidence type="ECO:0000259" key="2">
    <source>
        <dbReference type="Pfam" id="PF00656"/>
    </source>
</evidence>
<dbReference type="GO" id="GO:0006508">
    <property type="term" value="P:proteolysis"/>
    <property type="evidence" value="ECO:0007669"/>
    <property type="project" value="InterPro"/>
</dbReference>
<protein>
    <recommendedName>
        <fullName evidence="2">Peptidase C14 caspase domain-containing protein</fullName>
    </recommendedName>
</protein>
<feature type="domain" description="Peptidase C14 caspase" evidence="2">
    <location>
        <begin position="2"/>
        <end position="291"/>
    </location>
</feature>